<dbReference type="InterPro" id="IPR006437">
    <property type="entry name" value="Phage_terminase_lsu"/>
</dbReference>
<organism evidence="1 3">
    <name type="scientific">Caproicibacterium lactatifermentans</name>
    <dbReference type="NCBI Taxonomy" id="2666138"/>
    <lineage>
        <taxon>Bacteria</taxon>
        <taxon>Bacillati</taxon>
        <taxon>Bacillota</taxon>
        <taxon>Clostridia</taxon>
        <taxon>Eubacteriales</taxon>
        <taxon>Oscillospiraceae</taxon>
        <taxon>Caproicibacterium</taxon>
    </lineage>
</organism>
<reference evidence="3 4" key="1">
    <citation type="submission" date="2019-11" db="EMBL/GenBank/DDBJ databases">
        <authorList>
            <person name="Ren C."/>
            <person name="Wang H."/>
            <person name="Xu Y."/>
        </authorList>
    </citation>
    <scope>NUCLEOTIDE SEQUENCE [LARGE SCALE GENOMIC DNA]</scope>
    <source>
        <strain evidence="4">JNU-WLY1368</strain>
        <strain evidence="1 3">LBM 19010</strain>
    </source>
</reference>
<evidence type="ECO:0000313" key="2">
    <source>
        <dbReference type="EMBL" id="QKO30694.1"/>
    </source>
</evidence>
<protein>
    <submittedName>
        <fullName evidence="1">PBSX family phage terminase large subunit</fullName>
    </submittedName>
</protein>
<dbReference type="InterPro" id="IPR052380">
    <property type="entry name" value="Viral_DNA_packaging_terminase"/>
</dbReference>
<accession>A0A859DRF6</accession>
<dbReference type="AlphaFoldDB" id="A0A859DRF6"/>
<gene>
    <name evidence="1" type="ORF">GJQ69_06890</name>
    <name evidence="2" type="ORF">GKP14_06625</name>
</gene>
<reference evidence="2" key="3">
    <citation type="journal article" date="2022" name="Int. J. Syst. Evol. Microbiol.">
        <title>Caproicibacterium lactatifermentans sp. nov., isolated from pit clay used for the production of Chinese strong aroma-type liquor.</title>
        <authorList>
            <person name="Wang H."/>
            <person name="Gu Y."/>
            <person name="Zhao D."/>
            <person name="Qiao Z."/>
            <person name="Zheng J."/>
            <person name="Gao J."/>
            <person name="Ren C."/>
            <person name="Xu Y."/>
        </authorList>
    </citation>
    <scope>NUCLEOTIDE SEQUENCE</scope>
    <source>
        <strain evidence="2">JNU-WLY1368</strain>
    </source>
</reference>
<evidence type="ECO:0000313" key="4">
    <source>
        <dbReference type="Proteomes" id="UP000509623"/>
    </source>
</evidence>
<dbReference type="Pfam" id="PF03237">
    <property type="entry name" value="Terminase_6N"/>
    <property type="match status" value="1"/>
</dbReference>
<dbReference type="Proteomes" id="UP000509623">
    <property type="component" value="Chromosome"/>
</dbReference>
<reference evidence="2" key="2">
    <citation type="journal article" date="2021" name="Appl. Environ. Microbiol.">
        <title>Adaptability of a Caproate-Producing Bacterium Contributes to Its Dominance in an Anaerobic Fermentation System.</title>
        <authorList>
            <person name="Wang H."/>
            <person name="Gu Y."/>
            <person name="Zhou W."/>
            <person name="Zhao D."/>
            <person name="Qiao Z."/>
            <person name="Zheng J."/>
            <person name="Gao J."/>
            <person name="Chen X."/>
            <person name="Ren C."/>
            <person name="Xu Y."/>
        </authorList>
    </citation>
    <scope>NUCLEOTIDE SEQUENCE</scope>
    <source>
        <strain evidence="2">JNU-WLY1368</strain>
    </source>
</reference>
<dbReference type="PANTHER" id="PTHR39184">
    <property type="match status" value="1"/>
</dbReference>
<evidence type="ECO:0000313" key="3">
    <source>
        <dbReference type="Proteomes" id="UP000501316"/>
    </source>
</evidence>
<name>A0A859DRF6_9FIRM</name>
<dbReference type="PANTHER" id="PTHR39184:SF1">
    <property type="entry name" value="PBSX PHAGE TERMINASE LARGE SUBUNIT"/>
    <property type="match status" value="1"/>
</dbReference>
<dbReference type="Gene3D" id="3.40.50.300">
    <property type="entry name" value="P-loop containing nucleotide triphosphate hydrolases"/>
    <property type="match status" value="1"/>
</dbReference>
<dbReference type="EMBL" id="CP046051">
    <property type="protein sequence ID" value="QKN24234.1"/>
    <property type="molecule type" value="Genomic_DNA"/>
</dbReference>
<keyword evidence="4" id="KW-1185">Reference proteome</keyword>
<dbReference type="Gene3D" id="3.30.420.280">
    <property type="match status" value="1"/>
</dbReference>
<sequence length="271" mass="31202">MSMAARCARCGVSVTQCRCSGDGACIIMDTNPDNPAHWMKTDYIDRANGKTIVEFHWTLDDNTFLSDRYRQNIKESTPSGMFYDRDINGAWVSADGMVYPDFDEKIHYITAKQVPIDEISRWFVGVDFGWEHWGAFVLIGRTQDGRYYLTKEWAAQHRHINDWIAIGLKIKECHGNINFYCDSARPDLIQQLRVGGLRAINARKDVLAGIAEVATLYKQKKLFIVKDSAPQFQKEIYGYVWEKDANKPEKTNDDVQDAIRYGIYTDKKYGR</sequence>
<dbReference type="EMBL" id="CP046161">
    <property type="protein sequence ID" value="QKO30694.1"/>
    <property type="molecule type" value="Genomic_DNA"/>
</dbReference>
<dbReference type="InterPro" id="IPR027417">
    <property type="entry name" value="P-loop_NTPase"/>
</dbReference>
<dbReference type="KEGG" id="clf:GJQ69_06890"/>
<proteinExistence type="predicted"/>
<dbReference type="Proteomes" id="UP000501316">
    <property type="component" value="Chromosome"/>
</dbReference>
<dbReference type="NCBIfam" id="TIGR01547">
    <property type="entry name" value="phage_term_2"/>
    <property type="match status" value="1"/>
</dbReference>
<evidence type="ECO:0000313" key="1">
    <source>
        <dbReference type="EMBL" id="QKN24234.1"/>
    </source>
</evidence>